<dbReference type="SUPFAM" id="SSF55931">
    <property type="entry name" value="Glutamine synthetase/guanido kinase"/>
    <property type="match status" value="1"/>
</dbReference>
<keyword evidence="4 8" id="KW-0317">Glutathione biosynthesis</keyword>
<feature type="region of interest" description="Disordered" evidence="10">
    <location>
        <begin position="24"/>
        <end position="47"/>
    </location>
</feature>
<evidence type="ECO:0000256" key="2">
    <source>
        <dbReference type="ARBA" id="ARBA00008772"/>
    </source>
</evidence>
<comment type="caution">
    <text evidence="12">The sequence shown here is derived from an EMBL/GenBank/DDBJ whole genome shotgun (WGS) entry which is preliminary data.</text>
</comment>
<keyword evidence="13" id="KW-1185">Reference proteome</keyword>
<keyword evidence="6 8" id="KW-0067">ATP-binding</keyword>
<evidence type="ECO:0000256" key="1">
    <source>
        <dbReference type="ARBA" id="ARBA00005006"/>
    </source>
</evidence>
<dbReference type="PANTHER" id="PTHR38761">
    <property type="entry name" value="GLUTAMATE--CYSTEINE LIGASE"/>
    <property type="match status" value="1"/>
</dbReference>
<dbReference type="InterPro" id="IPR014746">
    <property type="entry name" value="Gln_synth/guanido_kin_cat_dom"/>
</dbReference>
<dbReference type="InterPro" id="IPR007370">
    <property type="entry name" value="Glu_cys_ligase"/>
</dbReference>
<evidence type="ECO:0000256" key="9">
    <source>
        <dbReference type="RuleBase" id="RU004391"/>
    </source>
</evidence>
<protein>
    <recommendedName>
        <fullName evidence="8">Glutamate--cysteine ligase</fullName>
        <ecNumber evidence="8">6.3.2.2</ecNumber>
    </recommendedName>
    <alternativeName>
        <fullName evidence="8">Gamma-ECS</fullName>
        <shortName evidence="8">GCS</shortName>
    </alternativeName>
    <alternativeName>
        <fullName evidence="8">Gamma-glutamylcysteine synthetase</fullName>
    </alternativeName>
</protein>
<evidence type="ECO:0000256" key="5">
    <source>
        <dbReference type="ARBA" id="ARBA00022741"/>
    </source>
</evidence>
<dbReference type="GO" id="GO:0004357">
    <property type="term" value="F:glutamate-cysteine ligase activity"/>
    <property type="evidence" value="ECO:0007669"/>
    <property type="project" value="UniProtKB-EC"/>
</dbReference>
<evidence type="ECO:0000256" key="3">
    <source>
        <dbReference type="ARBA" id="ARBA00022598"/>
    </source>
</evidence>
<evidence type="ECO:0000256" key="4">
    <source>
        <dbReference type="ARBA" id="ARBA00022684"/>
    </source>
</evidence>
<comment type="pathway">
    <text evidence="1 8 9">Sulfur metabolism; glutathione biosynthesis; glutathione from L-cysteine and L-glutamate: step 1/2.</text>
</comment>
<dbReference type="Gene3D" id="3.30.590.20">
    <property type="match status" value="1"/>
</dbReference>
<dbReference type="RefSeq" id="WP_340355483.1">
    <property type="nucleotide sequence ID" value="NZ_JBBKZU010000001.1"/>
</dbReference>
<comment type="catalytic activity">
    <reaction evidence="7 8 9">
        <text>L-cysteine + L-glutamate + ATP = gamma-L-glutamyl-L-cysteine + ADP + phosphate + H(+)</text>
        <dbReference type="Rhea" id="RHEA:13285"/>
        <dbReference type="ChEBI" id="CHEBI:15378"/>
        <dbReference type="ChEBI" id="CHEBI:29985"/>
        <dbReference type="ChEBI" id="CHEBI:30616"/>
        <dbReference type="ChEBI" id="CHEBI:35235"/>
        <dbReference type="ChEBI" id="CHEBI:43474"/>
        <dbReference type="ChEBI" id="CHEBI:58173"/>
        <dbReference type="ChEBI" id="CHEBI:456216"/>
        <dbReference type="EC" id="6.3.2.2"/>
    </reaction>
</comment>
<dbReference type="EC" id="6.3.2.2" evidence="8"/>
<keyword evidence="3 8" id="KW-0436">Ligase</keyword>
<sequence>MNNLKERIEALSAARLRGVRRGVEKESLRAQPDGKLALTPHPGALGSALTHPHITTDFSESQVELITGAHKDVETVLQELVQIHQFTYHVMDEAGDERLWVSSMPCGLPTDETIPIGRYGSSNVGRAKSVYRMGLSHRYGRRMQTISGIHYNWSLPEVSSEQYFALIRNFRRHAFLLLYLFGASPALCSSFVDGRPHELLPLGEGSMHMPHGTSLRMGRLGYQSEAQASLAVSYNSLDGYAASLQDALTRPWPAYEAIGIRNLGGDYNQLATTLLQIENEFYGTIRPKRVIYPGERPLHALRERGVEYVEVRLMDLDPFETVGINAQTMRFLDVFLLHCLLTDSPPDTREEIADLAHNQHLTAARGREPGLQLRRAAQPVLLADWGAELLQEFAPVADALDAAYGGSRHGEAVQAAAAALKDPSTLPSARVLAAMKASHNDSFVSFVRAQSAQTRETLLALPFPAEQRAGFERLTRESLDEQKRIEASDTMPFEIYREQYVSPARLGFKNHWPELATGPVSQSAAL</sequence>
<evidence type="ECO:0000256" key="8">
    <source>
        <dbReference type="HAMAP-Rule" id="MF_00578"/>
    </source>
</evidence>
<reference evidence="12 13" key="1">
    <citation type="submission" date="2024-03" db="EMBL/GenBank/DDBJ databases">
        <title>Novel species of the genus Variovorax.</title>
        <authorList>
            <person name="Liu Q."/>
            <person name="Xin Y.-H."/>
        </authorList>
    </citation>
    <scope>NUCLEOTIDE SEQUENCE [LARGE SCALE GENOMIC DNA]</scope>
    <source>
        <strain evidence="12 13">KACC 18899</strain>
    </source>
</reference>
<accession>A0ABU8V963</accession>
<organism evidence="12 13">
    <name type="scientific">Variovorax ureilyticus</name>
    <dbReference type="NCBI Taxonomy" id="1836198"/>
    <lineage>
        <taxon>Bacteria</taxon>
        <taxon>Pseudomonadati</taxon>
        <taxon>Pseudomonadota</taxon>
        <taxon>Betaproteobacteria</taxon>
        <taxon>Burkholderiales</taxon>
        <taxon>Comamonadaceae</taxon>
        <taxon>Variovorax</taxon>
    </lineage>
</organism>
<proteinExistence type="inferred from homology"/>
<dbReference type="PANTHER" id="PTHR38761:SF1">
    <property type="entry name" value="GLUTAMATE--CYSTEINE LIGASE"/>
    <property type="match status" value="1"/>
</dbReference>
<name>A0ABU8V963_9BURK</name>
<evidence type="ECO:0000313" key="12">
    <source>
        <dbReference type="EMBL" id="MEJ8810186.1"/>
    </source>
</evidence>
<dbReference type="Pfam" id="PF04262">
    <property type="entry name" value="Glu_cys_ligase"/>
    <property type="match status" value="1"/>
</dbReference>
<evidence type="ECO:0000259" key="11">
    <source>
        <dbReference type="Pfam" id="PF04262"/>
    </source>
</evidence>
<evidence type="ECO:0000313" key="13">
    <source>
        <dbReference type="Proteomes" id="UP001365846"/>
    </source>
</evidence>
<comment type="similarity">
    <text evidence="2 8">Belongs to the glutamate--cysteine ligase type 1 family. Type 1 subfamily.</text>
</comment>
<dbReference type="InterPro" id="IPR006334">
    <property type="entry name" value="Glut_cys_ligase"/>
</dbReference>
<evidence type="ECO:0000256" key="7">
    <source>
        <dbReference type="ARBA" id="ARBA00048819"/>
    </source>
</evidence>
<evidence type="ECO:0000256" key="10">
    <source>
        <dbReference type="SAM" id="MobiDB-lite"/>
    </source>
</evidence>
<evidence type="ECO:0000256" key="6">
    <source>
        <dbReference type="ARBA" id="ARBA00022840"/>
    </source>
</evidence>
<dbReference type="HAMAP" id="MF_00578">
    <property type="entry name" value="Glu_cys_ligase"/>
    <property type="match status" value="1"/>
</dbReference>
<dbReference type="Proteomes" id="UP001365846">
    <property type="component" value="Unassembled WGS sequence"/>
</dbReference>
<dbReference type="NCBIfam" id="TIGR01434">
    <property type="entry name" value="glu_cys_ligase"/>
    <property type="match status" value="1"/>
</dbReference>
<dbReference type="EMBL" id="JBBKZU010000001">
    <property type="protein sequence ID" value="MEJ8810186.1"/>
    <property type="molecule type" value="Genomic_DNA"/>
</dbReference>
<gene>
    <name evidence="8 12" type="primary">gshA</name>
    <name evidence="12" type="ORF">WKW77_03855</name>
</gene>
<keyword evidence="5 8" id="KW-0547">Nucleotide-binding</keyword>
<feature type="domain" description="Glutamate--cysteine ligase" evidence="11">
    <location>
        <begin position="13"/>
        <end position="360"/>
    </location>
</feature>